<evidence type="ECO:0000256" key="10">
    <source>
        <dbReference type="ARBA" id="ARBA00022840"/>
    </source>
</evidence>
<dbReference type="PANTHER" id="PTHR17490">
    <property type="entry name" value="SUA5"/>
    <property type="match status" value="1"/>
</dbReference>
<dbReference type="AlphaFoldDB" id="A0AA35QS32"/>
<evidence type="ECO:0000256" key="7">
    <source>
        <dbReference type="ARBA" id="ARBA00022694"/>
    </source>
</evidence>
<comment type="catalytic activity">
    <reaction evidence="12">
        <text>L-threonine + hydrogencarbonate + ATP = L-threonylcarbamoyladenylate + diphosphate + H2O</text>
        <dbReference type="Rhea" id="RHEA:36407"/>
        <dbReference type="ChEBI" id="CHEBI:15377"/>
        <dbReference type="ChEBI" id="CHEBI:17544"/>
        <dbReference type="ChEBI" id="CHEBI:30616"/>
        <dbReference type="ChEBI" id="CHEBI:33019"/>
        <dbReference type="ChEBI" id="CHEBI:57926"/>
        <dbReference type="ChEBI" id="CHEBI:73682"/>
        <dbReference type="EC" id="2.7.7.87"/>
    </reaction>
</comment>
<evidence type="ECO:0000313" key="16">
    <source>
        <dbReference type="Proteomes" id="UP001174909"/>
    </source>
</evidence>
<keyword evidence="5" id="KW-0963">Cytoplasm</keyword>
<dbReference type="Gene3D" id="3.90.870.10">
    <property type="entry name" value="DHBP synthase"/>
    <property type="match status" value="1"/>
</dbReference>
<dbReference type="SUPFAM" id="SSF55821">
    <property type="entry name" value="YrdC/RibB"/>
    <property type="match status" value="1"/>
</dbReference>
<evidence type="ECO:0000256" key="9">
    <source>
        <dbReference type="ARBA" id="ARBA00022741"/>
    </source>
</evidence>
<evidence type="ECO:0000256" key="12">
    <source>
        <dbReference type="ARBA" id="ARBA00048366"/>
    </source>
</evidence>
<keyword evidence="9" id="KW-0547">Nucleotide-binding</keyword>
<dbReference type="GO" id="GO:0008033">
    <property type="term" value="P:tRNA processing"/>
    <property type="evidence" value="ECO:0007669"/>
    <property type="project" value="UniProtKB-KW"/>
</dbReference>
<dbReference type="GO" id="GO:0003725">
    <property type="term" value="F:double-stranded RNA binding"/>
    <property type="evidence" value="ECO:0007669"/>
    <property type="project" value="InterPro"/>
</dbReference>
<evidence type="ECO:0000256" key="1">
    <source>
        <dbReference type="ARBA" id="ARBA00004496"/>
    </source>
</evidence>
<evidence type="ECO:0000256" key="6">
    <source>
        <dbReference type="ARBA" id="ARBA00022679"/>
    </source>
</evidence>
<keyword evidence="6" id="KW-0808">Transferase</keyword>
<reference evidence="15" key="1">
    <citation type="submission" date="2023-03" db="EMBL/GenBank/DDBJ databases">
        <authorList>
            <person name="Steffen K."/>
            <person name="Cardenas P."/>
        </authorList>
    </citation>
    <scope>NUCLEOTIDE SEQUENCE</scope>
</reference>
<evidence type="ECO:0000256" key="11">
    <source>
        <dbReference type="ARBA" id="ARBA00029774"/>
    </source>
</evidence>
<dbReference type="EMBL" id="CASHTH010000022">
    <property type="protein sequence ID" value="CAI7989131.1"/>
    <property type="molecule type" value="Genomic_DNA"/>
</dbReference>
<evidence type="ECO:0000313" key="15">
    <source>
        <dbReference type="EMBL" id="CAI7989131.1"/>
    </source>
</evidence>
<gene>
    <name evidence="15" type="ORF">GBAR_LOCUS142</name>
</gene>
<evidence type="ECO:0000259" key="14">
    <source>
        <dbReference type="PROSITE" id="PS51163"/>
    </source>
</evidence>
<comment type="subcellular location">
    <subcellularLocation>
        <location evidence="1">Cytoplasm</location>
    </subcellularLocation>
</comment>
<dbReference type="PANTHER" id="PTHR17490:SF16">
    <property type="entry name" value="THREONYLCARBAMOYL-AMP SYNTHASE"/>
    <property type="match status" value="1"/>
</dbReference>
<dbReference type="GO" id="GO:0005524">
    <property type="term" value="F:ATP binding"/>
    <property type="evidence" value="ECO:0007669"/>
    <property type="project" value="UniProtKB-KW"/>
</dbReference>
<dbReference type="PROSITE" id="PS51163">
    <property type="entry name" value="YRDC"/>
    <property type="match status" value="1"/>
</dbReference>
<feature type="region of interest" description="Disordered" evidence="13">
    <location>
        <begin position="1"/>
        <end position="21"/>
    </location>
</feature>
<dbReference type="InterPro" id="IPR050156">
    <property type="entry name" value="TC-AMP_synthase_SUA5"/>
</dbReference>
<keyword evidence="8" id="KW-0548">Nucleotidyltransferase</keyword>
<feature type="domain" description="YrdC-like" evidence="14">
    <location>
        <begin position="22"/>
        <end position="208"/>
    </location>
</feature>
<dbReference type="Proteomes" id="UP001174909">
    <property type="component" value="Unassembled WGS sequence"/>
</dbReference>
<proteinExistence type="inferred from homology"/>
<dbReference type="GO" id="GO:0000049">
    <property type="term" value="F:tRNA binding"/>
    <property type="evidence" value="ECO:0007669"/>
    <property type="project" value="TreeGrafter"/>
</dbReference>
<evidence type="ECO:0000256" key="2">
    <source>
        <dbReference type="ARBA" id="ARBA00007663"/>
    </source>
</evidence>
<dbReference type="NCBIfam" id="TIGR00057">
    <property type="entry name" value="L-threonylcarbamoyladenylate synthase"/>
    <property type="match status" value="1"/>
</dbReference>
<dbReference type="GO" id="GO:0006450">
    <property type="term" value="P:regulation of translational fidelity"/>
    <property type="evidence" value="ECO:0007669"/>
    <property type="project" value="TreeGrafter"/>
</dbReference>
<accession>A0AA35QS32</accession>
<dbReference type="Pfam" id="PF01300">
    <property type="entry name" value="Sua5_yciO_yrdC"/>
    <property type="match status" value="1"/>
</dbReference>
<dbReference type="InterPro" id="IPR017945">
    <property type="entry name" value="DHBP_synth_RibB-like_a/b_dom"/>
</dbReference>
<comment type="similarity">
    <text evidence="2">Belongs to the SUA5 family.</text>
</comment>
<evidence type="ECO:0000256" key="13">
    <source>
        <dbReference type="SAM" id="MobiDB-lite"/>
    </source>
</evidence>
<dbReference type="EC" id="2.7.7.87" evidence="3"/>
<keyword evidence="16" id="KW-1185">Reference proteome</keyword>
<sequence>MTLPNPINVDSPVSVPPQGHESSELGAALTFLLEGGVVALPTDTLFGLAADVTNERALERIFDIKGRPPEMALPVLVANWHQVRDVARVESTAARKLASKFWPGSLTLVLPRQPNLSTLVTGGRESVAVRMPDHWVPLWLSSQLGRPITGTSANRSGQPDLKTSKEVNDLLGDAVDTIIAAGPAPLGLQSTIVDLTGPIPVLLRDGAIPFAQVSQAWEELAGLQAETKGTGG</sequence>
<dbReference type="GO" id="GO:0061710">
    <property type="term" value="F:L-threonylcarbamoyladenylate synthase"/>
    <property type="evidence" value="ECO:0007669"/>
    <property type="project" value="UniProtKB-EC"/>
</dbReference>
<name>A0AA35QS32_GEOBA</name>
<evidence type="ECO:0000256" key="5">
    <source>
        <dbReference type="ARBA" id="ARBA00022490"/>
    </source>
</evidence>
<dbReference type="InterPro" id="IPR006070">
    <property type="entry name" value="Sua5-like_dom"/>
</dbReference>
<protein>
    <recommendedName>
        <fullName evidence="4">Threonylcarbamoyl-AMP synthase</fullName>
        <ecNumber evidence="3">2.7.7.87</ecNumber>
    </recommendedName>
    <alternativeName>
        <fullName evidence="11">L-threonylcarbamoyladenylate synthase</fullName>
    </alternativeName>
</protein>
<organism evidence="15 16">
    <name type="scientific">Geodia barretti</name>
    <name type="common">Barrett's horny sponge</name>
    <dbReference type="NCBI Taxonomy" id="519541"/>
    <lineage>
        <taxon>Eukaryota</taxon>
        <taxon>Metazoa</taxon>
        <taxon>Porifera</taxon>
        <taxon>Demospongiae</taxon>
        <taxon>Heteroscleromorpha</taxon>
        <taxon>Tetractinellida</taxon>
        <taxon>Astrophorina</taxon>
        <taxon>Geodiidae</taxon>
        <taxon>Geodia</taxon>
    </lineage>
</organism>
<keyword evidence="10" id="KW-0067">ATP-binding</keyword>
<evidence type="ECO:0000256" key="8">
    <source>
        <dbReference type="ARBA" id="ARBA00022695"/>
    </source>
</evidence>
<dbReference type="GO" id="GO:0005737">
    <property type="term" value="C:cytoplasm"/>
    <property type="evidence" value="ECO:0007669"/>
    <property type="project" value="UniProtKB-SubCell"/>
</dbReference>
<evidence type="ECO:0000256" key="3">
    <source>
        <dbReference type="ARBA" id="ARBA00012584"/>
    </source>
</evidence>
<comment type="caution">
    <text evidence="15">The sequence shown here is derived from an EMBL/GenBank/DDBJ whole genome shotgun (WGS) entry which is preliminary data.</text>
</comment>
<evidence type="ECO:0000256" key="4">
    <source>
        <dbReference type="ARBA" id="ARBA00015492"/>
    </source>
</evidence>
<keyword evidence="7" id="KW-0819">tRNA processing</keyword>